<dbReference type="PANTHER" id="PTHR21183">
    <property type="entry name" value="RIBOSOMAL PROTEIN L47, MITOCHONDRIAL-RELATED"/>
    <property type="match status" value="1"/>
</dbReference>
<proteinExistence type="inferred from homology"/>
<feature type="compositionally biased region" description="Basic and acidic residues" evidence="8">
    <location>
        <begin position="271"/>
        <end position="280"/>
    </location>
</feature>
<dbReference type="Proteomes" id="UP000481858">
    <property type="component" value="Unassembled WGS sequence"/>
</dbReference>
<name>A0A7C8ISF7_9PEZI</name>
<dbReference type="InterPro" id="IPR010729">
    <property type="entry name" value="Ribosomal_uL29_mit"/>
</dbReference>
<sequence length="300" mass="34635">MATPASIRPSISRIVNATKAFPNTNASVGAALLPISSQRCRFSSTPEYNNRRPRRDNNRLRGLSSIYRSGTRFRMNIDESEAPKPAKYKPKVEVDPNHGLWDFFYAKDKLLLTPDESAEHGRGWTVEELRHKSWEDLHKLWWVCIKEQNRLATARKERTRLKFPDGVEEGAARLAEVGSLWWRGDQVFTVLLIRFYQQVRKTMRSIKHALTERWYLWEDARKLAETDPEVDLSNVRSPFKPKDAYEDHDIPLEGNNQEQPTDQAPSGFMAEEPRVTKPEDIEPSTISPKPLETQQPSVKP</sequence>
<keyword evidence="5" id="KW-0687">Ribonucleoprotein</keyword>
<keyword evidence="3" id="KW-0689">Ribosomal protein</keyword>
<comment type="similarity">
    <text evidence="2">Belongs to the universal ribosomal protein uL29 family.</text>
</comment>
<dbReference type="InterPro" id="IPR038340">
    <property type="entry name" value="MRP-L47_sf"/>
</dbReference>
<protein>
    <recommendedName>
        <fullName evidence="6">Large ribosomal subunit protein uL29m</fullName>
    </recommendedName>
    <alternativeName>
        <fullName evidence="7">54S ribosomal protein L4, mitochondrial</fullName>
    </alternativeName>
</protein>
<evidence type="ECO:0000256" key="2">
    <source>
        <dbReference type="ARBA" id="ARBA00009254"/>
    </source>
</evidence>
<evidence type="ECO:0000256" key="7">
    <source>
        <dbReference type="ARBA" id="ARBA00035399"/>
    </source>
</evidence>
<keyword evidence="4" id="KW-0496">Mitochondrion</keyword>
<evidence type="ECO:0000313" key="10">
    <source>
        <dbReference type="Proteomes" id="UP000481858"/>
    </source>
</evidence>
<evidence type="ECO:0000256" key="8">
    <source>
        <dbReference type="SAM" id="MobiDB-lite"/>
    </source>
</evidence>
<dbReference type="EMBL" id="WUBL01000016">
    <property type="protein sequence ID" value="KAF2971149.1"/>
    <property type="molecule type" value="Genomic_DNA"/>
</dbReference>
<accession>A0A7C8ISF7</accession>
<reference evidence="9 10" key="1">
    <citation type="submission" date="2019-12" db="EMBL/GenBank/DDBJ databases">
        <title>Draft genome sequence of the ascomycete Xylaria multiplex DSM 110363.</title>
        <authorList>
            <person name="Buettner E."/>
            <person name="Kellner H."/>
        </authorList>
    </citation>
    <scope>NUCLEOTIDE SEQUENCE [LARGE SCALE GENOMIC DNA]</scope>
    <source>
        <strain evidence="9 10">DSM 110363</strain>
    </source>
</reference>
<organism evidence="9 10">
    <name type="scientific">Xylaria multiplex</name>
    <dbReference type="NCBI Taxonomy" id="323545"/>
    <lineage>
        <taxon>Eukaryota</taxon>
        <taxon>Fungi</taxon>
        <taxon>Dikarya</taxon>
        <taxon>Ascomycota</taxon>
        <taxon>Pezizomycotina</taxon>
        <taxon>Sordariomycetes</taxon>
        <taxon>Xylariomycetidae</taxon>
        <taxon>Xylariales</taxon>
        <taxon>Xylariaceae</taxon>
        <taxon>Xylaria</taxon>
    </lineage>
</organism>
<dbReference type="Gene3D" id="6.10.330.20">
    <property type="match status" value="1"/>
</dbReference>
<dbReference type="OrthoDB" id="270763at2759"/>
<evidence type="ECO:0000313" key="9">
    <source>
        <dbReference type="EMBL" id="KAF2971149.1"/>
    </source>
</evidence>
<comment type="caution">
    <text evidence="9">The sequence shown here is derived from an EMBL/GenBank/DDBJ whole genome shotgun (WGS) entry which is preliminary data.</text>
</comment>
<comment type="subcellular location">
    <subcellularLocation>
        <location evidence="1">Mitochondrion</location>
    </subcellularLocation>
</comment>
<evidence type="ECO:0000256" key="4">
    <source>
        <dbReference type="ARBA" id="ARBA00023128"/>
    </source>
</evidence>
<dbReference type="AlphaFoldDB" id="A0A7C8ISF7"/>
<evidence type="ECO:0000256" key="5">
    <source>
        <dbReference type="ARBA" id="ARBA00023274"/>
    </source>
</evidence>
<feature type="compositionally biased region" description="Polar residues" evidence="8">
    <location>
        <begin position="254"/>
        <end position="264"/>
    </location>
</feature>
<evidence type="ECO:0000256" key="1">
    <source>
        <dbReference type="ARBA" id="ARBA00004173"/>
    </source>
</evidence>
<feature type="compositionally biased region" description="Polar residues" evidence="8">
    <location>
        <begin position="284"/>
        <end position="300"/>
    </location>
</feature>
<dbReference type="Pfam" id="PF06984">
    <property type="entry name" value="MRP-L47"/>
    <property type="match status" value="1"/>
</dbReference>
<dbReference type="GO" id="GO:0032543">
    <property type="term" value="P:mitochondrial translation"/>
    <property type="evidence" value="ECO:0007669"/>
    <property type="project" value="TreeGrafter"/>
</dbReference>
<dbReference type="GO" id="GO:0003735">
    <property type="term" value="F:structural constituent of ribosome"/>
    <property type="evidence" value="ECO:0007669"/>
    <property type="project" value="InterPro"/>
</dbReference>
<keyword evidence="10" id="KW-1185">Reference proteome</keyword>
<dbReference type="PANTHER" id="PTHR21183:SF18">
    <property type="entry name" value="LARGE RIBOSOMAL SUBUNIT PROTEIN UL29M"/>
    <property type="match status" value="1"/>
</dbReference>
<evidence type="ECO:0000256" key="3">
    <source>
        <dbReference type="ARBA" id="ARBA00022980"/>
    </source>
</evidence>
<feature type="compositionally biased region" description="Basic and acidic residues" evidence="8">
    <location>
        <begin position="240"/>
        <end position="251"/>
    </location>
</feature>
<feature type="region of interest" description="Disordered" evidence="8">
    <location>
        <begin position="227"/>
        <end position="300"/>
    </location>
</feature>
<gene>
    <name evidence="9" type="ORF">GQX73_g2473</name>
</gene>
<evidence type="ECO:0000256" key="6">
    <source>
        <dbReference type="ARBA" id="ARBA00035289"/>
    </source>
</evidence>
<dbReference type="InParanoid" id="A0A7C8ISF7"/>
<dbReference type="GO" id="GO:0005762">
    <property type="term" value="C:mitochondrial large ribosomal subunit"/>
    <property type="evidence" value="ECO:0007669"/>
    <property type="project" value="TreeGrafter"/>
</dbReference>